<proteinExistence type="predicted"/>
<reference evidence="1 2" key="1">
    <citation type="journal article" date="2023" name="Microbiol. Spectr.">
        <title>Symbiosis of Carpenter Bees with Uncharacterized Lactic Acid Bacteria Showing NAD Auxotrophy.</title>
        <authorList>
            <person name="Kawasaki S."/>
            <person name="Ozawa K."/>
            <person name="Mori T."/>
            <person name="Yamamoto A."/>
            <person name="Ito M."/>
            <person name="Ohkuma M."/>
            <person name="Sakamoto M."/>
            <person name="Matsutani M."/>
        </authorList>
    </citation>
    <scope>NUCLEOTIDE SEQUENCE [LARGE SCALE GENOMIC DNA]</scope>
    <source>
        <strain evidence="1 2">Kim32-2</strain>
    </source>
</reference>
<dbReference type="RefSeq" id="WP_317637386.1">
    <property type="nucleotide sequence ID" value="NZ_AP026803.1"/>
</dbReference>
<gene>
    <name evidence="1" type="ORF">KIM322_14230</name>
</gene>
<protein>
    <submittedName>
        <fullName evidence="1">Uncharacterized protein</fullName>
    </submittedName>
</protein>
<name>A0ABM8BIN0_9LACO</name>
<accession>A0ABM8BIN0</accession>
<evidence type="ECO:0000313" key="1">
    <source>
        <dbReference type="EMBL" id="BDR61162.1"/>
    </source>
</evidence>
<evidence type="ECO:0000313" key="2">
    <source>
        <dbReference type="Proteomes" id="UP001321741"/>
    </source>
</evidence>
<sequence length="86" mass="9867">MDDEKLSELKAMLAVVKQAAPTVSFKEVEIPKSFEITLSTQKDFITLMNFLGAIRGNFNISGTTFKNHLIKVVNFDEDWKNHPQFY</sequence>
<keyword evidence="2" id="KW-1185">Reference proteome</keyword>
<dbReference type="EMBL" id="AP026803">
    <property type="protein sequence ID" value="BDR61162.1"/>
    <property type="molecule type" value="Genomic_DNA"/>
</dbReference>
<dbReference type="Proteomes" id="UP001321741">
    <property type="component" value="Chromosome"/>
</dbReference>
<organism evidence="1 2">
    <name type="scientific">Lactobacillus xylocopicola</name>
    <dbReference type="NCBI Taxonomy" id="2976676"/>
    <lineage>
        <taxon>Bacteria</taxon>
        <taxon>Bacillati</taxon>
        <taxon>Bacillota</taxon>
        <taxon>Bacilli</taxon>
        <taxon>Lactobacillales</taxon>
        <taxon>Lactobacillaceae</taxon>
        <taxon>Lactobacillus</taxon>
    </lineage>
</organism>